<sequence>MPKKHNSRRRLKGGWLDSLGQTFSSWGNSISQGASTAWEKTKNASSNMMTSSPSTPSTPSTYTAPTYTAPAPSPPTDSSNYSSNDGSYGSTGGKRLRKGARKSKRTRKVKRGGYRDNVSLTNLASSAAPFAGQTAKAHNLVGGKKRKRGTRRGRH</sequence>
<reference evidence="2" key="1">
    <citation type="journal article" date="2020" name="Nature">
        <title>Giant virus diversity and host interactions through global metagenomics.</title>
        <authorList>
            <person name="Schulz F."/>
            <person name="Roux S."/>
            <person name="Paez-Espino D."/>
            <person name="Jungbluth S."/>
            <person name="Walsh D.A."/>
            <person name="Denef V.J."/>
            <person name="McMahon K.D."/>
            <person name="Konstantinidis K.T."/>
            <person name="Eloe-Fadrosh E.A."/>
            <person name="Kyrpides N.C."/>
            <person name="Woyke T."/>
        </authorList>
    </citation>
    <scope>NUCLEOTIDE SEQUENCE</scope>
    <source>
        <strain evidence="2">GVMAG-M-3300027708-39</strain>
    </source>
</reference>
<organism evidence="2">
    <name type="scientific">viral metagenome</name>
    <dbReference type="NCBI Taxonomy" id="1070528"/>
    <lineage>
        <taxon>unclassified sequences</taxon>
        <taxon>metagenomes</taxon>
        <taxon>organismal metagenomes</taxon>
    </lineage>
</organism>
<evidence type="ECO:0000256" key="1">
    <source>
        <dbReference type="SAM" id="MobiDB-lite"/>
    </source>
</evidence>
<feature type="compositionally biased region" description="Basic residues" evidence="1">
    <location>
        <begin position="94"/>
        <end position="112"/>
    </location>
</feature>
<protein>
    <submittedName>
        <fullName evidence="2">Uncharacterized protein</fullName>
    </submittedName>
</protein>
<dbReference type="AlphaFoldDB" id="A0A6C0JGP4"/>
<proteinExistence type="predicted"/>
<name>A0A6C0JGP4_9ZZZZ</name>
<accession>A0A6C0JGP4</accession>
<feature type="compositionally biased region" description="Basic residues" evidence="1">
    <location>
        <begin position="143"/>
        <end position="155"/>
    </location>
</feature>
<evidence type="ECO:0000313" key="2">
    <source>
        <dbReference type="EMBL" id="QHU04111.1"/>
    </source>
</evidence>
<feature type="compositionally biased region" description="Low complexity" evidence="1">
    <location>
        <begin position="50"/>
        <end position="88"/>
    </location>
</feature>
<dbReference type="EMBL" id="MN740394">
    <property type="protein sequence ID" value="QHU04111.1"/>
    <property type="molecule type" value="Genomic_DNA"/>
</dbReference>
<feature type="region of interest" description="Disordered" evidence="1">
    <location>
        <begin position="29"/>
        <end position="155"/>
    </location>
</feature>